<gene>
    <name evidence="5" type="ORF">BU24DRAFT_440566</name>
</gene>
<dbReference type="InterPro" id="IPR029063">
    <property type="entry name" value="SAM-dependent_MTases_sf"/>
</dbReference>
<protein>
    <submittedName>
        <fullName evidence="5">Sterigmatocystin 8-O-methyltransferase</fullName>
    </submittedName>
</protein>
<name>A0A6A5XYA5_9PLEO</name>
<dbReference type="SUPFAM" id="SSF46785">
    <property type="entry name" value="Winged helix' DNA-binding domain"/>
    <property type="match status" value="1"/>
</dbReference>
<dbReference type="Pfam" id="PF00891">
    <property type="entry name" value="Methyltransf_2"/>
    <property type="match status" value="1"/>
</dbReference>
<dbReference type="GO" id="GO:0032259">
    <property type="term" value="P:methylation"/>
    <property type="evidence" value="ECO:0007669"/>
    <property type="project" value="UniProtKB-KW"/>
</dbReference>
<dbReference type="Gene3D" id="3.40.50.150">
    <property type="entry name" value="Vaccinia Virus protein VP39"/>
    <property type="match status" value="1"/>
</dbReference>
<proteinExistence type="predicted"/>
<keyword evidence="1 5" id="KW-0489">Methyltransferase</keyword>
<evidence type="ECO:0000313" key="5">
    <source>
        <dbReference type="EMBL" id="KAF2017681.1"/>
    </source>
</evidence>
<dbReference type="AlphaFoldDB" id="A0A6A5XYA5"/>
<organism evidence="5 6">
    <name type="scientific">Aaosphaeria arxii CBS 175.79</name>
    <dbReference type="NCBI Taxonomy" id="1450172"/>
    <lineage>
        <taxon>Eukaryota</taxon>
        <taxon>Fungi</taxon>
        <taxon>Dikarya</taxon>
        <taxon>Ascomycota</taxon>
        <taxon>Pezizomycotina</taxon>
        <taxon>Dothideomycetes</taxon>
        <taxon>Pleosporomycetidae</taxon>
        <taxon>Pleosporales</taxon>
        <taxon>Pleosporales incertae sedis</taxon>
        <taxon>Aaosphaeria</taxon>
    </lineage>
</organism>
<dbReference type="PROSITE" id="PS51683">
    <property type="entry name" value="SAM_OMT_II"/>
    <property type="match status" value="1"/>
</dbReference>
<evidence type="ECO:0000256" key="3">
    <source>
        <dbReference type="ARBA" id="ARBA00022691"/>
    </source>
</evidence>
<evidence type="ECO:0000256" key="1">
    <source>
        <dbReference type="ARBA" id="ARBA00022603"/>
    </source>
</evidence>
<dbReference type="OrthoDB" id="1606438at2759"/>
<dbReference type="InterPro" id="IPR016461">
    <property type="entry name" value="COMT-like"/>
</dbReference>
<dbReference type="InterPro" id="IPR001077">
    <property type="entry name" value="COMT_C"/>
</dbReference>
<evidence type="ECO:0000256" key="2">
    <source>
        <dbReference type="ARBA" id="ARBA00022679"/>
    </source>
</evidence>
<dbReference type="GeneID" id="54287773"/>
<reference evidence="5" key="1">
    <citation type="journal article" date="2020" name="Stud. Mycol.">
        <title>101 Dothideomycetes genomes: a test case for predicting lifestyles and emergence of pathogens.</title>
        <authorList>
            <person name="Haridas S."/>
            <person name="Albert R."/>
            <person name="Binder M."/>
            <person name="Bloem J."/>
            <person name="Labutti K."/>
            <person name="Salamov A."/>
            <person name="Andreopoulos B."/>
            <person name="Baker S."/>
            <person name="Barry K."/>
            <person name="Bills G."/>
            <person name="Bluhm B."/>
            <person name="Cannon C."/>
            <person name="Castanera R."/>
            <person name="Culley D."/>
            <person name="Daum C."/>
            <person name="Ezra D."/>
            <person name="Gonzalez J."/>
            <person name="Henrissat B."/>
            <person name="Kuo A."/>
            <person name="Liang C."/>
            <person name="Lipzen A."/>
            <person name="Lutzoni F."/>
            <person name="Magnuson J."/>
            <person name="Mondo S."/>
            <person name="Nolan M."/>
            <person name="Ohm R."/>
            <person name="Pangilinan J."/>
            <person name="Park H.-J."/>
            <person name="Ramirez L."/>
            <person name="Alfaro M."/>
            <person name="Sun H."/>
            <person name="Tritt A."/>
            <person name="Yoshinaga Y."/>
            <person name="Zwiers L.-H."/>
            <person name="Turgeon B."/>
            <person name="Goodwin S."/>
            <person name="Spatafora J."/>
            <person name="Crous P."/>
            <person name="Grigoriev I."/>
        </authorList>
    </citation>
    <scope>NUCLEOTIDE SEQUENCE</scope>
    <source>
        <strain evidence="5">CBS 175.79</strain>
    </source>
</reference>
<evidence type="ECO:0000313" key="6">
    <source>
        <dbReference type="Proteomes" id="UP000799778"/>
    </source>
</evidence>
<dbReference type="RefSeq" id="XP_033386020.1">
    <property type="nucleotide sequence ID" value="XM_033530376.1"/>
</dbReference>
<dbReference type="PANTHER" id="PTHR43712">
    <property type="entry name" value="PUTATIVE (AFU_ORTHOLOGUE AFUA_4G14580)-RELATED"/>
    <property type="match status" value="1"/>
</dbReference>
<evidence type="ECO:0000259" key="4">
    <source>
        <dbReference type="Pfam" id="PF00891"/>
    </source>
</evidence>
<dbReference type="GO" id="GO:0008171">
    <property type="term" value="F:O-methyltransferase activity"/>
    <property type="evidence" value="ECO:0007669"/>
    <property type="project" value="InterPro"/>
</dbReference>
<dbReference type="SUPFAM" id="SSF53335">
    <property type="entry name" value="S-adenosyl-L-methionine-dependent methyltransferases"/>
    <property type="match status" value="1"/>
</dbReference>
<keyword evidence="2 5" id="KW-0808">Transferase</keyword>
<sequence length="443" mass="49901">MAETQEKLTIASLTAKVNELTTEINKYIEEKKLPTPTLSADSEQFFPELSPDLFFKRQVLLDALQDLTMLVQGPSESIFNWVAQAPSDLSSLNVLNHFNFWDAVPLDGDASYAEIAERVKLPVDVVTRILLHSTNVNLFAETNPGKANTRIKHTARTAALARSEGLQSLVHSALDEQTPPTLVLKDALERYNVGKKQLATKQEETAFALLHSGKLYEGHSSPWEFLESGTGWRSKKYTGFMRYLKDIFKLDNVILDLCDWKAAGAAHVVDVGGSAGHDAVVLAKTYPDLKVTVQDLPNVESEFDKYVPDEYKSRVTYSAHSFFNEQPVKDADIYVFKMIFHDYTEDNIVHILRQLTPALKPGSRVILLEYIGNRGESEIVLPKSIRSWGSGPDLRLMALFNSTEKAEGDWRKYVEAADKRFEVQPLKTDAQKNFYIIEAVWRG</sequence>
<dbReference type="InterPro" id="IPR036390">
    <property type="entry name" value="WH_DNA-bd_sf"/>
</dbReference>
<dbReference type="EMBL" id="ML978068">
    <property type="protein sequence ID" value="KAF2017681.1"/>
    <property type="molecule type" value="Genomic_DNA"/>
</dbReference>
<keyword evidence="6" id="KW-1185">Reference proteome</keyword>
<dbReference type="Proteomes" id="UP000799778">
    <property type="component" value="Unassembled WGS sequence"/>
</dbReference>
<keyword evidence="3" id="KW-0949">S-adenosyl-L-methionine</keyword>
<dbReference type="PANTHER" id="PTHR43712:SF12">
    <property type="entry name" value="STERIGMATOCYSTIN 8-O-METHYLTRANSFERASE"/>
    <property type="match status" value="1"/>
</dbReference>
<accession>A0A6A5XYA5</accession>
<feature type="domain" description="O-methyltransferase C-terminal" evidence="4">
    <location>
        <begin position="240"/>
        <end position="416"/>
    </location>
</feature>